<gene>
    <name evidence="10" type="ORF">BD626DRAFT_539805</name>
</gene>
<evidence type="ECO:0000256" key="4">
    <source>
        <dbReference type="ARBA" id="ARBA00022692"/>
    </source>
</evidence>
<keyword evidence="4 9" id="KW-0812">Transmembrane</keyword>
<feature type="transmembrane region" description="Helical" evidence="9">
    <location>
        <begin position="72"/>
        <end position="94"/>
    </location>
</feature>
<proteinExistence type="inferred from homology"/>
<feature type="transmembrane region" description="Helical" evidence="9">
    <location>
        <begin position="362"/>
        <end position="383"/>
    </location>
</feature>
<evidence type="ECO:0000256" key="2">
    <source>
        <dbReference type="ARBA" id="ARBA00008807"/>
    </source>
</evidence>
<comment type="subcellular location">
    <subcellularLocation>
        <location evidence="1">Membrane</location>
        <topology evidence="1">Multi-pass membrane protein</topology>
    </subcellularLocation>
</comment>
<evidence type="ECO:0000256" key="8">
    <source>
        <dbReference type="ARBA" id="ARBA00023136"/>
    </source>
</evidence>
<feature type="transmembrane region" description="Helical" evidence="9">
    <location>
        <begin position="187"/>
        <end position="212"/>
    </location>
</feature>
<dbReference type="InterPro" id="IPR004648">
    <property type="entry name" value="Oligpept_transpt"/>
</dbReference>
<keyword evidence="8 9" id="KW-0472">Membrane</keyword>
<comment type="similarity">
    <text evidence="2">Belongs to the oligopeptide OPT transporter family.</text>
</comment>
<keyword evidence="7 9" id="KW-1133">Transmembrane helix</keyword>
<feature type="transmembrane region" description="Helical" evidence="9">
    <location>
        <begin position="155"/>
        <end position="175"/>
    </location>
</feature>
<keyword evidence="5" id="KW-0571">Peptide transport</keyword>
<evidence type="ECO:0000256" key="7">
    <source>
        <dbReference type="ARBA" id="ARBA00022989"/>
    </source>
</evidence>
<evidence type="ECO:0000256" key="5">
    <source>
        <dbReference type="ARBA" id="ARBA00022856"/>
    </source>
</evidence>
<dbReference type="Pfam" id="PF03169">
    <property type="entry name" value="OPT"/>
    <property type="match status" value="2"/>
</dbReference>
<evidence type="ECO:0000256" key="3">
    <source>
        <dbReference type="ARBA" id="ARBA00022448"/>
    </source>
</evidence>
<feature type="transmembrane region" description="Helical" evidence="9">
    <location>
        <begin position="224"/>
        <end position="243"/>
    </location>
</feature>
<evidence type="ECO:0000313" key="11">
    <source>
        <dbReference type="Proteomes" id="UP000320762"/>
    </source>
</evidence>
<dbReference type="InterPro" id="IPR004813">
    <property type="entry name" value="OPT"/>
</dbReference>
<evidence type="ECO:0000256" key="1">
    <source>
        <dbReference type="ARBA" id="ARBA00004141"/>
    </source>
</evidence>
<evidence type="ECO:0000256" key="6">
    <source>
        <dbReference type="ARBA" id="ARBA00022927"/>
    </source>
</evidence>
<evidence type="ECO:0000313" key="10">
    <source>
        <dbReference type="EMBL" id="TRM58783.1"/>
    </source>
</evidence>
<keyword evidence="6" id="KW-0653">Protein transport</keyword>
<dbReference type="AlphaFoldDB" id="A0A550C1V5"/>
<reference evidence="10 11" key="1">
    <citation type="journal article" date="2019" name="New Phytol.">
        <title>Comparative genomics reveals unique wood-decay strategies and fruiting body development in the Schizophyllaceae.</title>
        <authorList>
            <person name="Almasi E."/>
            <person name="Sahu N."/>
            <person name="Krizsan K."/>
            <person name="Balint B."/>
            <person name="Kovacs G.M."/>
            <person name="Kiss B."/>
            <person name="Cseklye J."/>
            <person name="Drula E."/>
            <person name="Henrissat B."/>
            <person name="Nagy I."/>
            <person name="Chovatia M."/>
            <person name="Adam C."/>
            <person name="LaButti K."/>
            <person name="Lipzen A."/>
            <person name="Riley R."/>
            <person name="Grigoriev I.V."/>
            <person name="Nagy L.G."/>
        </authorList>
    </citation>
    <scope>NUCLEOTIDE SEQUENCE [LARGE SCALE GENOMIC DNA]</scope>
    <source>
        <strain evidence="10 11">NL-1724</strain>
    </source>
</reference>
<name>A0A550C1V5_9AGAR</name>
<accession>A0A550C1V5</accession>
<dbReference type="GO" id="GO:0015031">
    <property type="term" value="P:protein transport"/>
    <property type="evidence" value="ECO:0007669"/>
    <property type="project" value="UniProtKB-KW"/>
</dbReference>
<keyword evidence="3" id="KW-0813">Transport</keyword>
<dbReference type="OrthoDB" id="9986677at2759"/>
<feature type="transmembrane region" description="Helical" evidence="9">
    <location>
        <begin position="101"/>
        <end position="120"/>
    </location>
</feature>
<dbReference type="Proteomes" id="UP000320762">
    <property type="component" value="Unassembled WGS sequence"/>
</dbReference>
<dbReference type="PANTHER" id="PTHR22601">
    <property type="entry name" value="ISP4 LIKE PROTEIN"/>
    <property type="match status" value="1"/>
</dbReference>
<sequence>MAVVDALPSLPQCSPASRKLADASLDEKLGSLKVEKYDPETREVSDRERVVTSGGDVSRYAVDLRDDGDPALTFRSLVLGTVFAGLGAALCQIYTFKPVDVTVSTVFLLLLIYSTGLAWGEFLPGASSVKSTRNEHLTGVLELVNPGPFRIKEHVVATLIASTAAAGSTAVNNFAVQRLFYDTHVSALTAILATFSTLCFGMCLVGILRPLTVYPSEMVDWENLPTVTVFQALYIIIAANYYSNAWDSKNYKMLSTSIFNSNGSVYNQSAVFGRDGTLNTTALEEFGLPAMTGSNAWSNFSQNLGIGALIAHVVLFWGGDLRDAVVSIRDKSRRKQNPHYLAMQKYKEAPLVCTKGQSSLPWWSYIVSLVVGAFITPFSTILYGRMGSSVATNNLMKMIPGAMNPGLPVANVYFSMWNHDVVSTSIGLAGDLKIGQYTKVPPRVMFLDQLYNASGPYLIVPLSSVIGLIPPIIHRLSPVYTSFGTLADTLPRRWPVIKGVKVESIARHLQLCADDVEGHHIASVDGYLPRDRLAVMVAQESSCTCGIASTILSSEARSMGALRSCVFGASGIDRSPP</sequence>
<keyword evidence="11" id="KW-1185">Reference proteome</keyword>
<evidence type="ECO:0000256" key="9">
    <source>
        <dbReference type="SAM" id="Phobius"/>
    </source>
</evidence>
<dbReference type="GO" id="GO:0035673">
    <property type="term" value="F:oligopeptide transmembrane transporter activity"/>
    <property type="evidence" value="ECO:0007669"/>
    <property type="project" value="InterPro"/>
</dbReference>
<comment type="caution">
    <text evidence="10">The sequence shown here is derived from an EMBL/GenBank/DDBJ whole genome shotgun (WGS) entry which is preliminary data.</text>
</comment>
<organism evidence="10 11">
    <name type="scientific">Schizophyllum amplum</name>
    <dbReference type="NCBI Taxonomy" id="97359"/>
    <lineage>
        <taxon>Eukaryota</taxon>
        <taxon>Fungi</taxon>
        <taxon>Dikarya</taxon>
        <taxon>Basidiomycota</taxon>
        <taxon>Agaricomycotina</taxon>
        <taxon>Agaricomycetes</taxon>
        <taxon>Agaricomycetidae</taxon>
        <taxon>Agaricales</taxon>
        <taxon>Schizophyllaceae</taxon>
        <taxon>Schizophyllum</taxon>
    </lineage>
</organism>
<dbReference type="GO" id="GO:0016020">
    <property type="term" value="C:membrane"/>
    <property type="evidence" value="ECO:0007669"/>
    <property type="project" value="UniProtKB-SubCell"/>
</dbReference>
<protein>
    <submittedName>
        <fullName evidence="10">OPT oligopeptide transporter protein-domain-containing protein</fullName>
    </submittedName>
</protein>
<dbReference type="EMBL" id="VDMD01000033">
    <property type="protein sequence ID" value="TRM58783.1"/>
    <property type="molecule type" value="Genomic_DNA"/>
</dbReference>